<evidence type="ECO:0000256" key="8">
    <source>
        <dbReference type="ARBA" id="ARBA00022989"/>
    </source>
</evidence>
<dbReference type="PANTHER" id="PTHR43302:SF5">
    <property type="entry name" value="TRANSPORTER ARSB-RELATED"/>
    <property type="match status" value="1"/>
</dbReference>
<dbReference type="OrthoDB" id="3284414at2"/>
<evidence type="ECO:0000313" key="12">
    <source>
        <dbReference type="EMBL" id="QEC46207.1"/>
    </source>
</evidence>
<accession>A0A5B8TZP9</accession>
<dbReference type="GO" id="GO:0015105">
    <property type="term" value="F:arsenite transmembrane transporter activity"/>
    <property type="evidence" value="ECO:0007669"/>
    <property type="project" value="InterPro"/>
</dbReference>
<evidence type="ECO:0000259" key="11">
    <source>
        <dbReference type="Pfam" id="PF03600"/>
    </source>
</evidence>
<proteinExistence type="inferred from homology"/>
<evidence type="ECO:0000256" key="2">
    <source>
        <dbReference type="ARBA" id="ARBA00006433"/>
    </source>
</evidence>
<reference evidence="12 13" key="1">
    <citation type="journal article" date="2018" name="J. Microbiol.">
        <title>Baekduia soli gen. nov., sp. nov., a novel bacterium isolated from the soil of Baekdu Mountain and proposal of a novel family name, Baekduiaceae fam. nov.</title>
        <authorList>
            <person name="An D.S."/>
            <person name="Siddiqi M.Z."/>
            <person name="Kim K.H."/>
            <person name="Yu H.S."/>
            <person name="Im W.T."/>
        </authorList>
    </citation>
    <scope>NUCLEOTIDE SEQUENCE [LARGE SCALE GENOMIC DNA]</scope>
    <source>
        <strain evidence="12 13">BR7-21</strain>
    </source>
</reference>
<dbReference type="PRINTS" id="PR00758">
    <property type="entry name" value="ARSENICPUMP"/>
</dbReference>
<dbReference type="InterPro" id="IPR004680">
    <property type="entry name" value="Cit_transptr-like_dom"/>
</dbReference>
<organism evidence="12 13">
    <name type="scientific">Baekduia soli</name>
    <dbReference type="NCBI Taxonomy" id="496014"/>
    <lineage>
        <taxon>Bacteria</taxon>
        <taxon>Bacillati</taxon>
        <taxon>Actinomycetota</taxon>
        <taxon>Thermoleophilia</taxon>
        <taxon>Solirubrobacterales</taxon>
        <taxon>Baekduiaceae</taxon>
        <taxon>Baekduia</taxon>
    </lineage>
</organism>
<dbReference type="AlphaFoldDB" id="A0A5B8TZP9"/>
<feature type="transmembrane region" description="Helical" evidence="10">
    <location>
        <begin position="323"/>
        <end position="346"/>
    </location>
</feature>
<feature type="transmembrane region" description="Helical" evidence="10">
    <location>
        <begin position="366"/>
        <end position="384"/>
    </location>
</feature>
<keyword evidence="5" id="KW-1003">Cell membrane</keyword>
<dbReference type="GO" id="GO:0005886">
    <property type="term" value="C:plasma membrane"/>
    <property type="evidence" value="ECO:0007669"/>
    <property type="project" value="UniProtKB-SubCell"/>
</dbReference>
<dbReference type="KEGG" id="bsol:FSW04_00555"/>
<keyword evidence="8 10" id="KW-1133">Transmembrane helix</keyword>
<comment type="similarity">
    <text evidence="3">Belongs to the CitM (TC 2.A.11) transporter family.</text>
</comment>
<feature type="transmembrane region" description="Helical" evidence="10">
    <location>
        <begin position="153"/>
        <end position="175"/>
    </location>
</feature>
<dbReference type="EMBL" id="CP042430">
    <property type="protein sequence ID" value="QEC46207.1"/>
    <property type="molecule type" value="Genomic_DNA"/>
</dbReference>
<dbReference type="PANTHER" id="PTHR43302">
    <property type="entry name" value="TRANSPORTER ARSB-RELATED"/>
    <property type="match status" value="1"/>
</dbReference>
<dbReference type="InterPro" id="IPR000802">
    <property type="entry name" value="Arsenical_pump_ArsB"/>
</dbReference>
<evidence type="ECO:0000313" key="13">
    <source>
        <dbReference type="Proteomes" id="UP000321805"/>
    </source>
</evidence>
<keyword evidence="6 10" id="KW-0812">Transmembrane</keyword>
<protein>
    <recommendedName>
        <fullName evidence="11">Citrate transporter-like domain-containing protein</fullName>
    </recommendedName>
</protein>
<gene>
    <name evidence="12" type="ORF">FSW04_00555</name>
</gene>
<sequence>MTGSIALRLAGAPVVAGALVAVIADGRARDAADQAQGPFLLVAGLLLLGLVADGDGVFRWASARLLGVTAAPRRLLVLALVLVAAVTAVLNLDTSVVFLTPILIGAARAAGADEEAFLYGSVLMANASSLLLPGANLTNLLVLAGEPVGGATFAWRILPAALAAALVTGLGLLAVEELRARAAAAGSGDAAVRRLAGGARPATGMRSLGACACAVAAVLVLALPHPGLPVLAVGLVVAAVRVRQGAVSGAAAVEAVGPAALLALFSLSVLLGLLARSWTGPSDVLASASAWETTALGALSAIGLNNLPAAVLLSATPPPHPRALLVGLNLGPNLAVTGALSAYLWFKAARACGAYPSVRRFSALGVPLGLAAMAASLGAIAVLGSS</sequence>
<keyword evidence="13" id="KW-1185">Reference proteome</keyword>
<feature type="transmembrane region" description="Helical" evidence="10">
    <location>
        <begin position="6"/>
        <end position="26"/>
    </location>
</feature>
<feature type="transmembrane region" description="Helical" evidence="10">
    <location>
        <begin position="38"/>
        <end position="58"/>
    </location>
</feature>
<evidence type="ECO:0000256" key="7">
    <source>
        <dbReference type="ARBA" id="ARBA00022849"/>
    </source>
</evidence>
<evidence type="ECO:0000256" key="1">
    <source>
        <dbReference type="ARBA" id="ARBA00004651"/>
    </source>
</evidence>
<evidence type="ECO:0000256" key="10">
    <source>
        <dbReference type="SAM" id="Phobius"/>
    </source>
</evidence>
<evidence type="ECO:0000256" key="3">
    <source>
        <dbReference type="ARBA" id="ARBA00009843"/>
    </source>
</evidence>
<evidence type="ECO:0000256" key="5">
    <source>
        <dbReference type="ARBA" id="ARBA00022475"/>
    </source>
</evidence>
<feature type="transmembrane region" description="Helical" evidence="10">
    <location>
        <begin position="295"/>
        <end position="316"/>
    </location>
</feature>
<dbReference type="RefSeq" id="WP_146915162.1">
    <property type="nucleotide sequence ID" value="NZ_CP042430.1"/>
</dbReference>
<comment type="subcellular location">
    <subcellularLocation>
        <location evidence="1">Cell membrane</location>
        <topology evidence="1">Multi-pass membrane protein</topology>
    </subcellularLocation>
</comment>
<dbReference type="Pfam" id="PF03600">
    <property type="entry name" value="CitMHS"/>
    <property type="match status" value="1"/>
</dbReference>
<feature type="domain" description="Citrate transporter-like" evidence="11">
    <location>
        <begin position="23"/>
        <end position="289"/>
    </location>
</feature>
<evidence type="ECO:0000256" key="9">
    <source>
        <dbReference type="ARBA" id="ARBA00023136"/>
    </source>
</evidence>
<keyword evidence="4" id="KW-0813">Transport</keyword>
<dbReference type="Proteomes" id="UP000321805">
    <property type="component" value="Chromosome"/>
</dbReference>
<evidence type="ECO:0000256" key="4">
    <source>
        <dbReference type="ARBA" id="ARBA00022448"/>
    </source>
</evidence>
<keyword evidence="7" id="KW-0059">Arsenical resistance</keyword>
<dbReference type="GO" id="GO:0046685">
    <property type="term" value="P:response to arsenic-containing substance"/>
    <property type="evidence" value="ECO:0007669"/>
    <property type="project" value="UniProtKB-KW"/>
</dbReference>
<feature type="transmembrane region" description="Helical" evidence="10">
    <location>
        <begin position="116"/>
        <end position="133"/>
    </location>
</feature>
<evidence type="ECO:0000256" key="6">
    <source>
        <dbReference type="ARBA" id="ARBA00022692"/>
    </source>
</evidence>
<feature type="transmembrane region" description="Helical" evidence="10">
    <location>
        <begin position="78"/>
        <end position="104"/>
    </location>
</feature>
<comment type="similarity">
    <text evidence="2">Belongs to the ArsB family.</text>
</comment>
<feature type="transmembrane region" description="Helical" evidence="10">
    <location>
        <begin position="255"/>
        <end position="275"/>
    </location>
</feature>
<name>A0A5B8TZP9_9ACTN</name>
<keyword evidence="9 10" id="KW-0472">Membrane</keyword>